<evidence type="ECO:0000313" key="5">
    <source>
        <dbReference type="EMBL" id="ODR61668.1"/>
    </source>
</evidence>
<evidence type="ECO:0000256" key="3">
    <source>
        <dbReference type="ARBA" id="ARBA00022840"/>
    </source>
</evidence>
<dbReference type="SMART" id="SM00382">
    <property type="entry name" value="AAA"/>
    <property type="match status" value="1"/>
</dbReference>
<dbReference type="PROSITE" id="PS50893">
    <property type="entry name" value="ABC_TRANSPORTER_2"/>
    <property type="match status" value="1"/>
</dbReference>
<organism evidence="5 6">
    <name type="scientific">Eisenbergiella tayi</name>
    <dbReference type="NCBI Taxonomy" id="1432052"/>
    <lineage>
        <taxon>Bacteria</taxon>
        <taxon>Bacillati</taxon>
        <taxon>Bacillota</taxon>
        <taxon>Clostridia</taxon>
        <taxon>Lachnospirales</taxon>
        <taxon>Lachnospiraceae</taxon>
        <taxon>Eisenbergiella</taxon>
    </lineage>
</organism>
<dbReference type="InterPro" id="IPR003439">
    <property type="entry name" value="ABC_transporter-like_ATP-bd"/>
</dbReference>
<sequence length="288" mass="32171">MDNAMVIENLSKAYPGFALSEVSMTLPRGSIMGFIGENGAGKTTTIKLILNMLHRDSGSVRILGKDNIKEEKAVKERLGVVLGDLNLPETMNGLKINSMMSGIYPGWEEDVFFSNLERFGLPKNRKIKAYSRGMKMKLSIAIALSHGAELLLLDEPTSGLDPIIRDEILDIFLDFIQDETHSIFVSTHIVEDLEKIADYITFIHKGRIILSEEKDTLLERFVILKGPKEGFAAFESSELIGYKEKRFGAEAMAEAKVWRKKEAGAAGLVADPVRIQDIMLYYVKGERI</sequence>
<keyword evidence="1" id="KW-0813">Transport</keyword>
<name>A0ABX3APM3_9FIRM</name>
<dbReference type="PANTHER" id="PTHR42939:SF3">
    <property type="entry name" value="ABC TRANSPORTER ATP-BINDING COMPONENT"/>
    <property type="match status" value="1"/>
</dbReference>
<dbReference type="InterPro" id="IPR003593">
    <property type="entry name" value="AAA+_ATPase"/>
</dbReference>
<keyword evidence="3" id="KW-0067">ATP-binding</keyword>
<dbReference type="InterPro" id="IPR027417">
    <property type="entry name" value="P-loop_NTPase"/>
</dbReference>
<evidence type="ECO:0000259" key="4">
    <source>
        <dbReference type="PROSITE" id="PS50893"/>
    </source>
</evidence>
<protein>
    <submittedName>
        <fullName evidence="5">ABC transporter</fullName>
    </submittedName>
</protein>
<dbReference type="EMBL" id="MEHD01000006">
    <property type="protein sequence ID" value="ODR61668.1"/>
    <property type="molecule type" value="Genomic_DNA"/>
</dbReference>
<proteinExistence type="predicted"/>
<dbReference type="SUPFAM" id="SSF52540">
    <property type="entry name" value="P-loop containing nucleoside triphosphate hydrolases"/>
    <property type="match status" value="1"/>
</dbReference>
<dbReference type="CDD" id="cd03230">
    <property type="entry name" value="ABC_DR_subfamily_A"/>
    <property type="match status" value="1"/>
</dbReference>
<keyword evidence="2" id="KW-0547">Nucleotide-binding</keyword>
<dbReference type="InterPro" id="IPR051782">
    <property type="entry name" value="ABC_Transporter_VariousFunc"/>
</dbReference>
<comment type="caution">
    <text evidence="5">The sequence shown here is derived from an EMBL/GenBank/DDBJ whole genome shotgun (WGS) entry which is preliminary data.</text>
</comment>
<dbReference type="Pfam" id="PF00005">
    <property type="entry name" value="ABC_tran"/>
    <property type="match status" value="1"/>
</dbReference>
<evidence type="ECO:0000256" key="2">
    <source>
        <dbReference type="ARBA" id="ARBA00022741"/>
    </source>
</evidence>
<accession>A0ABX3APM3</accession>
<dbReference type="PANTHER" id="PTHR42939">
    <property type="entry name" value="ABC TRANSPORTER ATP-BINDING PROTEIN ALBC-RELATED"/>
    <property type="match status" value="1"/>
</dbReference>
<gene>
    <name evidence="5" type="ORF">BEI63_01160</name>
</gene>
<keyword evidence="6" id="KW-1185">Reference proteome</keyword>
<evidence type="ECO:0000256" key="1">
    <source>
        <dbReference type="ARBA" id="ARBA00022448"/>
    </source>
</evidence>
<dbReference type="Proteomes" id="UP000094869">
    <property type="component" value="Unassembled WGS sequence"/>
</dbReference>
<reference evidence="5 6" key="1">
    <citation type="submission" date="2016-08" db="EMBL/GenBank/DDBJ databases">
        <title>Characterization of Isolates of Eisenbergiella tayi Derived from Blood Cultures, Using Whole Genome Sequencing.</title>
        <authorList>
            <person name="Bernier A.-M."/>
            <person name="Burdz T."/>
            <person name="Wiebe D."/>
            <person name="Bernard K."/>
        </authorList>
    </citation>
    <scope>NUCLEOTIDE SEQUENCE [LARGE SCALE GENOMIC DNA]</scope>
    <source>
        <strain evidence="5 6">NML120146</strain>
    </source>
</reference>
<feature type="domain" description="ABC transporter" evidence="4">
    <location>
        <begin position="5"/>
        <end position="230"/>
    </location>
</feature>
<evidence type="ECO:0000313" key="6">
    <source>
        <dbReference type="Proteomes" id="UP000094869"/>
    </source>
</evidence>
<dbReference type="Gene3D" id="3.40.50.300">
    <property type="entry name" value="P-loop containing nucleotide triphosphate hydrolases"/>
    <property type="match status" value="1"/>
</dbReference>